<feature type="region of interest" description="Disordered" evidence="1">
    <location>
        <begin position="284"/>
        <end position="338"/>
    </location>
</feature>
<feature type="compositionally biased region" description="Basic and acidic residues" evidence="1">
    <location>
        <begin position="558"/>
        <end position="578"/>
    </location>
</feature>
<reference evidence="2" key="1">
    <citation type="submission" date="2020-04" db="EMBL/GenBank/DDBJ databases">
        <title>Analysis of mating type loci in Filobasidium floriforme.</title>
        <authorList>
            <person name="Nowrousian M."/>
        </authorList>
    </citation>
    <scope>NUCLEOTIDE SEQUENCE</scope>
    <source>
        <strain evidence="2">CBS 6242</strain>
    </source>
</reference>
<protein>
    <submittedName>
        <fullName evidence="2">Uncharacterized protein</fullName>
    </submittedName>
</protein>
<dbReference type="EMBL" id="JABELV010000023">
    <property type="protein sequence ID" value="KAG7562954.1"/>
    <property type="molecule type" value="Genomic_DNA"/>
</dbReference>
<dbReference type="Proteomes" id="UP000812966">
    <property type="component" value="Unassembled WGS sequence"/>
</dbReference>
<evidence type="ECO:0000256" key="1">
    <source>
        <dbReference type="SAM" id="MobiDB-lite"/>
    </source>
</evidence>
<keyword evidence="3" id="KW-1185">Reference proteome</keyword>
<feature type="compositionally biased region" description="Basic residues" evidence="1">
    <location>
        <begin position="698"/>
        <end position="727"/>
    </location>
</feature>
<feature type="region of interest" description="Disordered" evidence="1">
    <location>
        <begin position="166"/>
        <end position="194"/>
    </location>
</feature>
<feature type="region of interest" description="Disordered" evidence="1">
    <location>
        <begin position="656"/>
        <end position="807"/>
    </location>
</feature>
<proteinExistence type="predicted"/>
<feature type="region of interest" description="Disordered" evidence="1">
    <location>
        <begin position="523"/>
        <end position="607"/>
    </location>
</feature>
<feature type="compositionally biased region" description="Polar residues" evidence="1">
    <location>
        <begin position="300"/>
        <end position="310"/>
    </location>
</feature>
<sequence length="807" mass="88230">MSSESAGLAQQEAPASHLTSNNMAHVEDDVAGNDQVEVVSTSPEPSAAPQGLPAIHPVFQTIAATTDDIVEIDRADQNKGQLHTGGYTYFVDKTLPPGRYKIVQHTHKGVIYSREIHLPLRYIGGDADTRPYWHISEEEHKARSTQINAVPVAEGNAVADVLQDQSTSLKGKRTDQAASNTEAKHPDQTTSRAVTLSASSREARFASYLSSLELQVMENCSHDVCSTDENQLRLYFEQVIDELIDVPGEGKKILRFGSEINFEMTAVRRTRLAMHVPDDYGQFLSGKGRSADQGPRVQSRAGSIKSSQRPSIAGDVKASGVATGPQKKGTSVSPGPSSNSNHCISDFVLFYNIRVLRKKDTVQIGPRIALSAEVKPISKSPSETRKNHHQALSQLRKSYSLDGCTHQLLFQGSGNFVLFVMSGFNEITAFFPDADDLPQAPISYDEYIRIAPFLDICCLRDESDRKHLFDFINQIGEKVLWSLQTQSVPKDTFPSVKPNPYVGTAAITISNVTLEKVFNVDVADDGDSGQDLNPATDGQRGKKRKLDEDGPGGSSSKKQKEDQSNGGQRDQEQSKDADANPGDADMGGEPPNTQRHEAGMPDVRQYIPVYNGSPHTLLEKKFEYSSVGHPGDDAPACYSEIEDEIPPNESVIGWVSETLPPFDDPQNPGLATGRKGEWCTSAGESENSTLSKEASIGQHKRRGTLRQKRQWRGRSKLLRPGKASKRASRLEMDRAVATSERQGRPVDIGPGHCAKSQPELLSDTDRWVHSEGPAALNEVRIDPGRNNPTESGPRADDAQPARAEPRC</sequence>
<accession>A0A8K0NSI1</accession>
<feature type="compositionally biased region" description="Polar residues" evidence="1">
    <location>
        <begin position="328"/>
        <end position="338"/>
    </location>
</feature>
<feature type="region of interest" description="Disordered" evidence="1">
    <location>
        <begin position="1"/>
        <end position="52"/>
    </location>
</feature>
<comment type="caution">
    <text evidence="2">The sequence shown here is derived from an EMBL/GenBank/DDBJ whole genome shotgun (WGS) entry which is preliminary data.</text>
</comment>
<evidence type="ECO:0000313" key="3">
    <source>
        <dbReference type="Proteomes" id="UP000812966"/>
    </source>
</evidence>
<organism evidence="2 3">
    <name type="scientific">Filobasidium floriforme</name>
    <dbReference type="NCBI Taxonomy" id="5210"/>
    <lineage>
        <taxon>Eukaryota</taxon>
        <taxon>Fungi</taxon>
        <taxon>Dikarya</taxon>
        <taxon>Basidiomycota</taxon>
        <taxon>Agaricomycotina</taxon>
        <taxon>Tremellomycetes</taxon>
        <taxon>Filobasidiales</taxon>
        <taxon>Filobasidiaceae</taxon>
        <taxon>Filobasidium</taxon>
    </lineage>
</organism>
<gene>
    <name evidence="2" type="ORF">FFLO_01644</name>
</gene>
<name>A0A8K0NSI1_9TREE</name>
<feature type="compositionally biased region" description="Basic and acidic residues" evidence="1">
    <location>
        <begin position="793"/>
        <end position="807"/>
    </location>
</feature>
<dbReference type="AlphaFoldDB" id="A0A8K0NSI1"/>
<feature type="compositionally biased region" description="Polar residues" evidence="1">
    <location>
        <begin position="682"/>
        <end position="692"/>
    </location>
</feature>
<evidence type="ECO:0000313" key="2">
    <source>
        <dbReference type="EMBL" id="KAG7562954.1"/>
    </source>
</evidence>